<dbReference type="Proteomes" id="UP000005876">
    <property type="component" value="Chromosome"/>
</dbReference>
<gene>
    <name evidence="1" type="ordered locus">HPL003_14250</name>
</gene>
<evidence type="ECO:0000313" key="2">
    <source>
        <dbReference type="Proteomes" id="UP000005876"/>
    </source>
</evidence>
<dbReference type="OrthoDB" id="2989659at2"/>
<dbReference type="HOGENOM" id="CLU_2059075_0_0_9"/>
<dbReference type="STRING" id="985665.HPL003_14250"/>
<reference evidence="1 2" key="3">
    <citation type="journal article" date="2012" name="J. Bacteriol.">
        <title>Genome Sequence of Paenibacillus terrae HPL-003, a Xylanase-Producing Bacterium Isolated from Soil Found in Forest Residue.</title>
        <authorList>
            <person name="Shin S.H."/>
            <person name="Kim S."/>
            <person name="Kim J.Y."/>
            <person name="Song H.Y."/>
            <person name="Cho S.J."/>
            <person name="Kim D.R."/>
            <person name="Lee K.I."/>
            <person name="Lim H.K."/>
            <person name="Park N.J."/>
            <person name="Hwang I.T."/>
            <person name="Yang K.S."/>
        </authorList>
    </citation>
    <scope>NUCLEOTIDE SEQUENCE [LARGE SCALE GENOMIC DNA]</scope>
    <source>
        <strain evidence="1 2">HPL-003</strain>
    </source>
</reference>
<dbReference type="RefSeq" id="WP_014280326.1">
    <property type="nucleotide sequence ID" value="NC_016641.1"/>
</dbReference>
<accession>G7W0I0</accession>
<name>G7W0I0_PAETH</name>
<sequence length="119" mass="14359">MRLNTVKVDQVLEQLALENKSRFNAYFVAHLSEQKDVDRVNDYLMMKSDFSDLIVKVETICPESHIDQQFDLHKLPDFEIECRFCDDEWYIPDPENTNIVYFFSKEYVEEVKKERRTRV</sequence>
<dbReference type="KEGG" id="pta:HPL003_14250"/>
<dbReference type="EMBL" id="CP003107">
    <property type="protein sequence ID" value="AET59601.1"/>
    <property type="molecule type" value="Genomic_DNA"/>
</dbReference>
<protein>
    <submittedName>
        <fullName evidence="1">Uncharacterized protein</fullName>
    </submittedName>
</protein>
<reference key="2">
    <citation type="submission" date="2011-11" db="EMBL/GenBank/DDBJ databases">
        <authorList>
            <person name="Shin S.H."/>
            <person name="Kim S."/>
            <person name="Kim J.Y."/>
        </authorList>
    </citation>
    <scope>NUCLEOTIDE SEQUENCE</scope>
    <source>
        <strain>HPL-003</strain>
    </source>
</reference>
<dbReference type="AlphaFoldDB" id="G7W0I0"/>
<proteinExistence type="predicted"/>
<organism evidence="1 2">
    <name type="scientific">Paenibacillus terrae (strain HPL-003)</name>
    <dbReference type="NCBI Taxonomy" id="985665"/>
    <lineage>
        <taxon>Bacteria</taxon>
        <taxon>Bacillati</taxon>
        <taxon>Bacillota</taxon>
        <taxon>Bacilli</taxon>
        <taxon>Bacillales</taxon>
        <taxon>Paenibacillaceae</taxon>
        <taxon>Paenibacillus</taxon>
    </lineage>
</organism>
<reference evidence="2" key="1">
    <citation type="submission" date="2011-11" db="EMBL/GenBank/DDBJ databases">
        <title>Complete sequence of Paenibacillus terrae HPL-003.</title>
        <authorList>
            <person name="Shin S.H."/>
            <person name="Kim S."/>
            <person name="Kim J.Y."/>
        </authorList>
    </citation>
    <scope>NUCLEOTIDE SEQUENCE [LARGE SCALE GENOMIC DNA]</scope>
    <source>
        <strain evidence="2">HPL-003</strain>
    </source>
</reference>
<evidence type="ECO:0000313" key="1">
    <source>
        <dbReference type="EMBL" id="AET59601.1"/>
    </source>
</evidence>